<name>M0D6V6_HALPD</name>
<evidence type="ECO:0000256" key="1">
    <source>
        <dbReference type="SAM" id="MobiDB-lite"/>
    </source>
</evidence>
<feature type="region of interest" description="Disordered" evidence="1">
    <location>
        <begin position="421"/>
        <end position="464"/>
    </location>
</feature>
<dbReference type="EMBL" id="AOIV01000027">
    <property type="protein sequence ID" value="ELZ29889.1"/>
    <property type="molecule type" value="Genomic_DNA"/>
</dbReference>
<dbReference type="OrthoDB" id="205257at2157"/>
<comment type="caution">
    <text evidence="2">The sequence shown here is derived from an EMBL/GenBank/DDBJ whole genome shotgun (WGS) entry which is preliminary data.</text>
</comment>
<accession>M0D6V6</accession>
<dbReference type="CDD" id="cd00198">
    <property type="entry name" value="vWFA"/>
    <property type="match status" value="1"/>
</dbReference>
<dbReference type="Pfam" id="PF05762">
    <property type="entry name" value="VWA_CoxE"/>
    <property type="match status" value="1"/>
</dbReference>
<protein>
    <submittedName>
        <fullName evidence="2">VWA containing CoxE-like protein</fullName>
    </submittedName>
</protein>
<proteinExistence type="predicted"/>
<organism evidence="2 3">
    <name type="scientific">Halogeometricum pallidum JCM 14848</name>
    <dbReference type="NCBI Taxonomy" id="1227487"/>
    <lineage>
        <taxon>Archaea</taxon>
        <taxon>Methanobacteriati</taxon>
        <taxon>Methanobacteriota</taxon>
        <taxon>Stenosarchaea group</taxon>
        <taxon>Halobacteria</taxon>
        <taxon>Halobacteriales</taxon>
        <taxon>Haloferacaceae</taxon>
        <taxon>Halogeometricum</taxon>
    </lineage>
</organism>
<dbReference type="AlphaFoldDB" id="M0D6V6"/>
<reference evidence="2 3" key="1">
    <citation type="journal article" date="2014" name="PLoS Genet.">
        <title>Phylogenetically driven sequencing of extremely halophilic archaea reveals strategies for static and dynamic osmo-response.</title>
        <authorList>
            <person name="Becker E.A."/>
            <person name="Seitzer P.M."/>
            <person name="Tritt A."/>
            <person name="Larsen D."/>
            <person name="Krusor M."/>
            <person name="Yao A.I."/>
            <person name="Wu D."/>
            <person name="Madern D."/>
            <person name="Eisen J.A."/>
            <person name="Darling A.E."/>
            <person name="Facciotti M.T."/>
        </authorList>
    </citation>
    <scope>NUCLEOTIDE SEQUENCE [LARGE SCALE GENOMIC DNA]</scope>
    <source>
        <strain evidence="2 3">JCM 14848</strain>
    </source>
</reference>
<sequence>MTRPDGGSDAGTRLEAAVADHLRAELVRFVRALRRAGAAVPANAATTAGRSLAAVGFGDRDRIRAALRAALLTDRADFETFDRLFEEFWRRLAAGPADGSSPLDDVEGALAPFADSADETGDADGSEADDDGDEAGGDPARSLTESFAAAVTDESPDADEEEATAARYSPTGAAESVGGGFPLDSADFDDAFASLTRALADVRGRRFGPGDDDPDVRRALRTSVATGGAVLSVPRRERRRTAVRALLLVDVSRSVLDAVDRGFLLDFLRRAREEWRDSRVFFFDEDVREVTDAVDAPTASAAMDALDAAEAAWGGGTRIGHSLSRLRETAPESVDRHTVVFVVSDGLEMGDVAGLERELSWLRRRADRVLWLNPLATAAAYEPTARGMAAALPFVDGLFAFADERDVREMARQLRRQGAGGRVGYEFDARRAEPAKAERTETERTETDRRTTARPTRGTRTNDQ</sequence>
<feature type="region of interest" description="Disordered" evidence="1">
    <location>
        <begin position="114"/>
        <end position="174"/>
    </location>
</feature>
<dbReference type="PATRIC" id="fig|1227487.5.peg.2563"/>
<feature type="compositionally biased region" description="Acidic residues" evidence="1">
    <location>
        <begin position="154"/>
        <end position="163"/>
    </location>
</feature>
<evidence type="ECO:0000313" key="3">
    <source>
        <dbReference type="Proteomes" id="UP000011513"/>
    </source>
</evidence>
<dbReference type="PANTHER" id="PTHR39338:SF6">
    <property type="entry name" value="BLL5662 PROTEIN"/>
    <property type="match status" value="1"/>
</dbReference>
<dbReference type="InterPro" id="IPR008912">
    <property type="entry name" value="Uncharacterised_CoxE"/>
</dbReference>
<gene>
    <name evidence="2" type="ORF">C474_12671</name>
</gene>
<dbReference type="SUPFAM" id="SSF53300">
    <property type="entry name" value="vWA-like"/>
    <property type="match status" value="1"/>
</dbReference>
<dbReference type="Gene3D" id="3.40.50.410">
    <property type="entry name" value="von Willebrand factor, type A domain"/>
    <property type="match status" value="1"/>
</dbReference>
<dbReference type="PANTHER" id="PTHR39338">
    <property type="entry name" value="BLL5662 PROTEIN-RELATED"/>
    <property type="match status" value="1"/>
</dbReference>
<dbReference type="eggNOG" id="arCOG06502">
    <property type="taxonomic scope" value="Archaea"/>
</dbReference>
<dbReference type="InterPro" id="IPR036465">
    <property type="entry name" value="vWFA_dom_sf"/>
</dbReference>
<dbReference type="Proteomes" id="UP000011513">
    <property type="component" value="Unassembled WGS sequence"/>
</dbReference>
<feature type="compositionally biased region" description="Basic and acidic residues" evidence="1">
    <location>
        <begin position="425"/>
        <end position="451"/>
    </location>
</feature>
<dbReference type="RefSeq" id="WP_008387270.1">
    <property type="nucleotide sequence ID" value="NZ_AOIV01000027.1"/>
</dbReference>
<dbReference type="InParanoid" id="M0D6V6"/>
<feature type="compositionally biased region" description="Acidic residues" evidence="1">
    <location>
        <begin position="116"/>
        <end position="136"/>
    </location>
</feature>
<keyword evidence="3" id="KW-1185">Reference proteome</keyword>
<evidence type="ECO:0000313" key="2">
    <source>
        <dbReference type="EMBL" id="ELZ29889.1"/>
    </source>
</evidence>
<feature type="compositionally biased region" description="Low complexity" evidence="1">
    <location>
        <begin position="453"/>
        <end position="464"/>
    </location>
</feature>